<dbReference type="Pfam" id="PF00170">
    <property type="entry name" value="bZIP_1"/>
    <property type="match status" value="1"/>
</dbReference>
<evidence type="ECO:0000256" key="3">
    <source>
        <dbReference type="ARBA" id="ARBA00023125"/>
    </source>
</evidence>
<gene>
    <name evidence="8" type="ORF">BpHYR1_006128</name>
</gene>
<evidence type="ECO:0000256" key="4">
    <source>
        <dbReference type="ARBA" id="ARBA00023163"/>
    </source>
</evidence>
<dbReference type="GO" id="GO:0000981">
    <property type="term" value="F:DNA-binding transcription factor activity, RNA polymerase II-specific"/>
    <property type="evidence" value="ECO:0007669"/>
    <property type="project" value="TreeGrafter"/>
</dbReference>
<keyword evidence="4" id="KW-0804">Transcription</keyword>
<keyword evidence="5" id="KW-0539">Nucleus</keyword>
<feature type="coiled-coil region" evidence="6">
    <location>
        <begin position="223"/>
        <end position="257"/>
    </location>
</feature>
<sequence length="348" mass="40554">MNFILETESLPNFDGFDQITSIFDDSLEKFQNVDYSSVNFSNSSDDQFTNFLQFDLNNIFDSSNESESNSPQAHSLLQNELSANLAKVNSDELHFLTNIESENLNFEEKEDKINFYDTFINYDANIVSESDQKHTFINLQDLDDIEELSSESESCKNEDMVLTEEEKDVYLKEGYKIPTRKPLTKSEEKILKLVRRKIRNKVLLDNDDLKSAHVSRERKKNYIDGLEKRVDLCTKENEQLQNEVKSLKSKNFELMKELQKMQGLVTTLFTKNKKSSTAVLLVSFLITFCIFPHIDIAEVDSFALEHQDYLNIMSKNPIASNKPAVLDEINQTDQNKYIWEIYRTRYEI</sequence>
<keyword evidence="6" id="KW-0175">Coiled coil</keyword>
<dbReference type="GO" id="GO:0005789">
    <property type="term" value="C:endoplasmic reticulum membrane"/>
    <property type="evidence" value="ECO:0007669"/>
    <property type="project" value="UniProtKB-SubCell"/>
</dbReference>
<dbReference type="STRING" id="10195.A0A3M7Q5Y2"/>
<dbReference type="SMART" id="SM00338">
    <property type="entry name" value="BRLZ"/>
    <property type="match status" value="1"/>
</dbReference>
<organism evidence="8 9">
    <name type="scientific">Brachionus plicatilis</name>
    <name type="common">Marine rotifer</name>
    <name type="synonym">Brachionus muelleri</name>
    <dbReference type="NCBI Taxonomy" id="10195"/>
    <lineage>
        <taxon>Eukaryota</taxon>
        <taxon>Metazoa</taxon>
        <taxon>Spiralia</taxon>
        <taxon>Gnathifera</taxon>
        <taxon>Rotifera</taxon>
        <taxon>Eurotatoria</taxon>
        <taxon>Monogononta</taxon>
        <taxon>Pseudotrocha</taxon>
        <taxon>Ploima</taxon>
        <taxon>Brachionidae</taxon>
        <taxon>Brachionus</taxon>
    </lineage>
</organism>
<evidence type="ECO:0000313" key="9">
    <source>
        <dbReference type="Proteomes" id="UP000276133"/>
    </source>
</evidence>
<keyword evidence="9" id="KW-1185">Reference proteome</keyword>
<evidence type="ECO:0000259" key="7">
    <source>
        <dbReference type="SMART" id="SM00338"/>
    </source>
</evidence>
<dbReference type="InterPro" id="IPR046347">
    <property type="entry name" value="bZIP_sf"/>
</dbReference>
<reference evidence="8 9" key="1">
    <citation type="journal article" date="2018" name="Sci. Rep.">
        <title>Genomic signatures of local adaptation to the degree of environmental predictability in rotifers.</title>
        <authorList>
            <person name="Franch-Gras L."/>
            <person name="Hahn C."/>
            <person name="Garcia-Roger E.M."/>
            <person name="Carmona M.J."/>
            <person name="Serra M."/>
            <person name="Gomez A."/>
        </authorList>
    </citation>
    <scope>NUCLEOTIDE SEQUENCE [LARGE SCALE GENOMIC DNA]</scope>
    <source>
        <strain evidence="8">HYR1</strain>
    </source>
</reference>
<evidence type="ECO:0000256" key="1">
    <source>
        <dbReference type="ARBA" id="ARBA00004648"/>
    </source>
</evidence>
<feature type="domain" description="BZIP" evidence="7">
    <location>
        <begin position="188"/>
        <end position="260"/>
    </location>
</feature>
<dbReference type="Gene3D" id="1.20.5.170">
    <property type="match status" value="1"/>
</dbReference>
<accession>A0A3M7Q5Y2</accession>
<dbReference type="PANTHER" id="PTHR45996:SF3">
    <property type="entry name" value="CREB-H TRANSCRIPTION FACTOR HOMOLOG LET-607"/>
    <property type="match status" value="1"/>
</dbReference>
<dbReference type="EMBL" id="REGN01007400">
    <property type="protein sequence ID" value="RNA06411.1"/>
    <property type="molecule type" value="Genomic_DNA"/>
</dbReference>
<proteinExistence type="predicted"/>
<dbReference type="OrthoDB" id="674948at2759"/>
<keyword evidence="3" id="KW-0238">DNA-binding</keyword>
<comment type="subcellular location">
    <subcellularLocation>
        <location evidence="1">Endoplasmic reticulum membrane</location>
        <topology evidence="1">Single-pass type II membrane protein</topology>
    </subcellularLocation>
</comment>
<dbReference type="InterPro" id="IPR004827">
    <property type="entry name" value="bZIP"/>
</dbReference>
<dbReference type="GO" id="GO:0000978">
    <property type="term" value="F:RNA polymerase II cis-regulatory region sequence-specific DNA binding"/>
    <property type="evidence" value="ECO:0007669"/>
    <property type="project" value="TreeGrafter"/>
</dbReference>
<name>A0A3M7Q5Y2_BRAPC</name>
<dbReference type="InterPro" id="IPR051381">
    <property type="entry name" value="CREB_ATF_subfamily"/>
</dbReference>
<keyword evidence="2" id="KW-0805">Transcription regulation</keyword>
<comment type="caution">
    <text evidence="8">The sequence shown here is derived from an EMBL/GenBank/DDBJ whole genome shotgun (WGS) entry which is preliminary data.</text>
</comment>
<evidence type="ECO:0000256" key="6">
    <source>
        <dbReference type="SAM" id="Coils"/>
    </source>
</evidence>
<evidence type="ECO:0000256" key="5">
    <source>
        <dbReference type="ARBA" id="ARBA00023242"/>
    </source>
</evidence>
<dbReference type="SUPFAM" id="SSF57959">
    <property type="entry name" value="Leucine zipper domain"/>
    <property type="match status" value="1"/>
</dbReference>
<dbReference type="PANTHER" id="PTHR45996">
    <property type="entry name" value="AGAP001464-PB"/>
    <property type="match status" value="1"/>
</dbReference>
<dbReference type="GO" id="GO:0005634">
    <property type="term" value="C:nucleus"/>
    <property type="evidence" value="ECO:0007669"/>
    <property type="project" value="TreeGrafter"/>
</dbReference>
<dbReference type="AlphaFoldDB" id="A0A3M7Q5Y2"/>
<evidence type="ECO:0000256" key="2">
    <source>
        <dbReference type="ARBA" id="ARBA00023015"/>
    </source>
</evidence>
<dbReference type="Proteomes" id="UP000276133">
    <property type="component" value="Unassembled WGS sequence"/>
</dbReference>
<protein>
    <submittedName>
        <fullName evidence="8">Cyclic AMP-responsive element-binding 3 3</fullName>
    </submittedName>
</protein>
<evidence type="ECO:0000313" key="8">
    <source>
        <dbReference type="EMBL" id="RNA06411.1"/>
    </source>
</evidence>